<gene>
    <name evidence="11" type="ORF">AAW51_1474</name>
</gene>
<dbReference type="AlphaFoldDB" id="A0A0G3BNP0"/>
<keyword evidence="6 9" id="KW-1133">Transmembrane helix</keyword>
<keyword evidence="5 9" id="KW-0812">Transmembrane</keyword>
<dbReference type="PANTHER" id="PTHR35011:SF2">
    <property type="entry name" value="2,3-DIKETO-L-GULONATE TRAP TRANSPORTER SMALL PERMEASE PROTEIN YIAM"/>
    <property type="match status" value="1"/>
</dbReference>
<dbReference type="InterPro" id="IPR007387">
    <property type="entry name" value="TRAP_DctQ"/>
</dbReference>
<keyword evidence="12" id="KW-1185">Reference proteome</keyword>
<evidence type="ECO:0000256" key="2">
    <source>
        <dbReference type="ARBA" id="ARBA00022448"/>
    </source>
</evidence>
<keyword evidence="2 9" id="KW-0813">Transport</keyword>
<sequence>MTTSPPAATGRRLGALLQRVAEAAMALGLAGMVLAVFVNVVLRYAFDTGIVFYEELARLLFVWLVCIGAIVASRERQHLGFDLLTSRLRAAPRRWCTALSRLGIAYVLVLVTQGSWRQVQAGLDSHSTVIGYPLALAAAATLVLAIGMLAVLLHQVVVGGEAPLGSADTHVE</sequence>
<comment type="subcellular location">
    <subcellularLocation>
        <location evidence="1 9">Cell inner membrane</location>
        <topology evidence="1 9">Multi-pass membrane protein</topology>
    </subcellularLocation>
</comment>
<evidence type="ECO:0000259" key="10">
    <source>
        <dbReference type="Pfam" id="PF04290"/>
    </source>
</evidence>
<reference evidence="11 12" key="1">
    <citation type="submission" date="2015-05" db="EMBL/GenBank/DDBJ databases">
        <authorList>
            <person name="Tang B."/>
            <person name="Yu Y."/>
        </authorList>
    </citation>
    <scope>NUCLEOTIDE SEQUENCE [LARGE SCALE GENOMIC DNA]</scope>
    <source>
        <strain evidence="11 12">DSM 7029</strain>
    </source>
</reference>
<dbReference type="KEGG" id="pbh:AAW51_1474"/>
<feature type="transmembrane region" description="Helical" evidence="9">
    <location>
        <begin position="132"/>
        <end position="153"/>
    </location>
</feature>
<comment type="function">
    <text evidence="9">Part of the tripartite ATP-independent periplasmic (TRAP) transport system.</text>
</comment>
<dbReference type="Pfam" id="PF04290">
    <property type="entry name" value="DctQ"/>
    <property type="match status" value="1"/>
</dbReference>
<evidence type="ECO:0000256" key="3">
    <source>
        <dbReference type="ARBA" id="ARBA00022475"/>
    </source>
</evidence>
<comment type="subunit">
    <text evidence="9">The complex comprises the extracytoplasmic solute receptor protein and the two transmembrane proteins.</text>
</comment>
<evidence type="ECO:0000313" key="11">
    <source>
        <dbReference type="EMBL" id="AKJ28165.1"/>
    </source>
</evidence>
<protein>
    <recommendedName>
        <fullName evidence="9">TRAP transporter small permease protein</fullName>
    </recommendedName>
</protein>
<evidence type="ECO:0000256" key="7">
    <source>
        <dbReference type="ARBA" id="ARBA00023136"/>
    </source>
</evidence>
<dbReference type="GO" id="GO:0005886">
    <property type="term" value="C:plasma membrane"/>
    <property type="evidence" value="ECO:0007669"/>
    <property type="project" value="UniProtKB-SubCell"/>
</dbReference>
<proteinExistence type="inferred from homology"/>
<dbReference type="InterPro" id="IPR055348">
    <property type="entry name" value="DctQ"/>
</dbReference>
<dbReference type="EMBL" id="CP011371">
    <property type="protein sequence ID" value="AKJ28165.1"/>
    <property type="molecule type" value="Genomic_DNA"/>
</dbReference>
<dbReference type="GO" id="GO:0015740">
    <property type="term" value="P:C4-dicarboxylate transport"/>
    <property type="evidence" value="ECO:0007669"/>
    <property type="project" value="TreeGrafter"/>
</dbReference>
<keyword evidence="7 9" id="KW-0472">Membrane</keyword>
<evidence type="ECO:0000256" key="1">
    <source>
        <dbReference type="ARBA" id="ARBA00004429"/>
    </source>
</evidence>
<feature type="domain" description="Tripartite ATP-independent periplasmic transporters DctQ component" evidence="10">
    <location>
        <begin position="32"/>
        <end position="157"/>
    </location>
</feature>
<dbReference type="GO" id="GO:0022857">
    <property type="term" value="F:transmembrane transporter activity"/>
    <property type="evidence" value="ECO:0007669"/>
    <property type="project" value="UniProtKB-UniRule"/>
</dbReference>
<dbReference type="PANTHER" id="PTHR35011">
    <property type="entry name" value="2,3-DIKETO-L-GULONATE TRAP TRANSPORTER SMALL PERMEASE PROTEIN YIAM"/>
    <property type="match status" value="1"/>
</dbReference>
<comment type="caution">
    <text evidence="9">Lacks conserved residue(s) required for the propagation of feature annotation.</text>
</comment>
<evidence type="ECO:0000256" key="6">
    <source>
        <dbReference type="ARBA" id="ARBA00022989"/>
    </source>
</evidence>
<evidence type="ECO:0000256" key="5">
    <source>
        <dbReference type="ARBA" id="ARBA00022692"/>
    </source>
</evidence>
<feature type="transmembrane region" description="Helical" evidence="9">
    <location>
        <begin position="20"/>
        <end position="44"/>
    </location>
</feature>
<name>A0A0G3BNP0_9BURK</name>
<accession>A0A0G3BNP0</accession>
<dbReference type="Proteomes" id="UP000035352">
    <property type="component" value="Chromosome"/>
</dbReference>
<feature type="transmembrane region" description="Helical" evidence="9">
    <location>
        <begin position="95"/>
        <end position="112"/>
    </location>
</feature>
<keyword evidence="3" id="KW-1003">Cell membrane</keyword>
<dbReference type="STRING" id="413882.AAW51_1474"/>
<evidence type="ECO:0000256" key="8">
    <source>
        <dbReference type="ARBA" id="ARBA00038436"/>
    </source>
</evidence>
<evidence type="ECO:0000256" key="4">
    <source>
        <dbReference type="ARBA" id="ARBA00022519"/>
    </source>
</evidence>
<evidence type="ECO:0000256" key="9">
    <source>
        <dbReference type="RuleBase" id="RU369079"/>
    </source>
</evidence>
<dbReference type="OrthoDB" id="9791324at2"/>
<comment type="similarity">
    <text evidence="8 9">Belongs to the TRAP transporter small permease family.</text>
</comment>
<evidence type="ECO:0000313" key="12">
    <source>
        <dbReference type="Proteomes" id="UP000035352"/>
    </source>
</evidence>
<keyword evidence="4 9" id="KW-0997">Cell inner membrane</keyword>
<organism evidence="11 12">
    <name type="scientific">Caldimonas brevitalea</name>
    <dbReference type="NCBI Taxonomy" id="413882"/>
    <lineage>
        <taxon>Bacteria</taxon>
        <taxon>Pseudomonadati</taxon>
        <taxon>Pseudomonadota</taxon>
        <taxon>Betaproteobacteria</taxon>
        <taxon>Burkholderiales</taxon>
        <taxon>Sphaerotilaceae</taxon>
        <taxon>Caldimonas</taxon>
    </lineage>
</organism>
<dbReference type="RefSeq" id="WP_047194083.1">
    <property type="nucleotide sequence ID" value="NZ_CP011371.1"/>
</dbReference>